<evidence type="ECO:0000313" key="1">
    <source>
        <dbReference type="EMBL" id="RPA73294.1"/>
    </source>
</evidence>
<accession>A0A3N4HUF1</accession>
<dbReference type="Proteomes" id="UP000275078">
    <property type="component" value="Unassembled WGS sequence"/>
</dbReference>
<name>A0A3N4HUF1_ASCIM</name>
<gene>
    <name evidence="1" type="ORF">BJ508DRAFT_419096</name>
</gene>
<protein>
    <submittedName>
        <fullName evidence="1">Uncharacterized protein</fullName>
    </submittedName>
</protein>
<proteinExistence type="predicted"/>
<organism evidence="1 2">
    <name type="scientific">Ascobolus immersus RN42</name>
    <dbReference type="NCBI Taxonomy" id="1160509"/>
    <lineage>
        <taxon>Eukaryota</taxon>
        <taxon>Fungi</taxon>
        <taxon>Dikarya</taxon>
        <taxon>Ascomycota</taxon>
        <taxon>Pezizomycotina</taxon>
        <taxon>Pezizomycetes</taxon>
        <taxon>Pezizales</taxon>
        <taxon>Ascobolaceae</taxon>
        <taxon>Ascobolus</taxon>
    </lineage>
</organism>
<evidence type="ECO:0000313" key="2">
    <source>
        <dbReference type="Proteomes" id="UP000275078"/>
    </source>
</evidence>
<keyword evidence="2" id="KW-1185">Reference proteome</keyword>
<dbReference type="EMBL" id="ML119826">
    <property type="protein sequence ID" value="RPA73294.1"/>
    <property type="molecule type" value="Genomic_DNA"/>
</dbReference>
<dbReference type="AlphaFoldDB" id="A0A3N4HUF1"/>
<reference evidence="1 2" key="1">
    <citation type="journal article" date="2018" name="Nat. Ecol. Evol.">
        <title>Pezizomycetes genomes reveal the molecular basis of ectomycorrhizal truffle lifestyle.</title>
        <authorList>
            <person name="Murat C."/>
            <person name="Payen T."/>
            <person name="Noel B."/>
            <person name="Kuo A."/>
            <person name="Morin E."/>
            <person name="Chen J."/>
            <person name="Kohler A."/>
            <person name="Krizsan K."/>
            <person name="Balestrini R."/>
            <person name="Da Silva C."/>
            <person name="Montanini B."/>
            <person name="Hainaut M."/>
            <person name="Levati E."/>
            <person name="Barry K.W."/>
            <person name="Belfiori B."/>
            <person name="Cichocki N."/>
            <person name="Clum A."/>
            <person name="Dockter R.B."/>
            <person name="Fauchery L."/>
            <person name="Guy J."/>
            <person name="Iotti M."/>
            <person name="Le Tacon F."/>
            <person name="Lindquist E.A."/>
            <person name="Lipzen A."/>
            <person name="Malagnac F."/>
            <person name="Mello A."/>
            <person name="Molinier V."/>
            <person name="Miyauchi S."/>
            <person name="Poulain J."/>
            <person name="Riccioni C."/>
            <person name="Rubini A."/>
            <person name="Sitrit Y."/>
            <person name="Splivallo R."/>
            <person name="Traeger S."/>
            <person name="Wang M."/>
            <person name="Zifcakova L."/>
            <person name="Wipf D."/>
            <person name="Zambonelli A."/>
            <person name="Paolocci F."/>
            <person name="Nowrousian M."/>
            <person name="Ottonello S."/>
            <person name="Baldrian P."/>
            <person name="Spatafora J.W."/>
            <person name="Henrissat B."/>
            <person name="Nagy L.G."/>
            <person name="Aury J.M."/>
            <person name="Wincker P."/>
            <person name="Grigoriev I.V."/>
            <person name="Bonfante P."/>
            <person name="Martin F.M."/>
        </authorList>
    </citation>
    <scope>NUCLEOTIDE SEQUENCE [LARGE SCALE GENOMIC DNA]</scope>
    <source>
        <strain evidence="1 2">RN42</strain>
    </source>
</reference>
<sequence length="67" mass="7637">MESSNSHKKAEEDREPIIVNSNKLSIGPAIIVDFAPPQRQPIVPDLKPARHWQPEALGDIMIRRRQN</sequence>